<organism evidence="1 2">
    <name type="scientific">Pelagovum pacificum</name>
    <dbReference type="NCBI Taxonomy" id="2588711"/>
    <lineage>
        <taxon>Bacteria</taxon>
        <taxon>Pseudomonadati</taxon>
        <taxon>Pseudomonadota</taxon>
        <taxon>Alphaproteobacteria</taxon>
        <taxon>Rhodobacterales</taxon>
        <taxon>Paracoccaceae</taxon>
        <taxon>Pelagovum</taxon>
    </lineage>
</organism>
<comment type="caution">
    <text evidence="1">The sequence shown here is derived from an EMBL/GenBank/DDBJ whole genome shotgun (WGS) entry which is preliminary data.</text>
</comment>
<reference evidence="1 2" key="1">
    <citation type="submission" date="2019-06" db="EMBL/GenBank/DDBJ databases">
        <title>Genome of new Rhodobacteraceae sp. SM1903.</title>
        <authorList>
            <person name="Ren X."/>
        </authorList>
    </citation>
    <scope>NUCLEOTIDE SEQUENCE [LARGE SCALE GENOMIC DNA]</scope>
    <source>
        <strain evidence="1 2">SM1903</strain>
    </source>
</reference>
<evidence type="ECO:0000313" key="1">
    <source>
        <dbReference type="EMBL" id="TNY32928.1"/>
    </source>
</evidence>
<keyword evidence="2" id="KW-1185">Reference proteome</keyword>
<dbReference type="EMBL" id="VFFF01000001">
    <property type="protein sequence ID" value="TNY32928.1"/>
    <property type="molecule type" value="Genomic_DNA"/>
</dbReference>
<name>A0A5C5GDZ7_9RHOB</name>
<dbReference type="Proteomes" id="UP000314011">
    <property type="component" value="Unassembled WGS sequence"/>
</dbReference>
<gene>
    <name evidence="1" type="ORF">FHY64_06525</name>
</gene>
<sequence>MTTDSTPTQTAETKRDRVRRLLLEPLGFRKSANVTAERQKAILDQVCDELAYLSDEGLARVREALQAKGQGKARDCWPELASFRAYAEMAEPRPIEELPALRRWFGSIEGPKAINERTLVETWVWFQRHKRPPVTPADRRQVFERSERNRRKLTIIEERIAAGREVDAEDRDWVRRYREKRDYLEQLVEQERGAKGQEA</sequence>
<proteinExistence type="predicted"/>
<dbReference type="RefSeq" id="WP_140193611.1">
    <property type="nucleotide sequence ID" value="NZ_CP065915.1"/>
</dbReference>
<protein>
    <submittedName>
        <fullName evidence="1">Uncharacterized protein</fullName>
    </submittedName>
</protein>
<evidence type="ECO:0000313" key="2">
    <source>
        <dbReference type="Proteomes" id="UP000314011"/>
    </source>
</evidence>
<accession>A0A5C5GDZ7</accession>
<dbReference type="OrthoDB" id="7850758at2"/>
<dbReference type="AlphaFoldDB" id="A0A5C5GDZ7"/>